<accession>A0A7R9UHK7</accession>
<evidence type="ECO:0000259" key="3">
    <source>
        <dbReference type="Pfam" id="PF18201"/>
    </source>
</evidence>
<dbReference type="GO" id="GO:0070286">
    <property type="term" value="P:axonemal dynein complex assembly"/>
    <property type="evidence" value="ECO:0007669"/>
    <property type="project" value="InterPro"/>
</dbReference>
<dbReference type="GO" id="GO:0045505">
    <property type="term" value="F:dynein intermediate chain binding"/>
    <property type="evidence" value="ECO:0007669"/>
    <property type="project" value="TreeGrafter"/>
</dbReference>
<organism evidence="4">
    <name type="scientific">Pinguiococcus pyrenoidosus</name>
    <dbReference type="NCBI Taxonomy" id="172671"/>
    <lineage>
        <taxon>Eukaryota</taxon>
        <taxon>Sar</taxon>
        <taxon>Stramenopiles</taxon>
        <taxon>Ochrophyta</taxon>
        <taxon>Pinguiophyceae</taxon>
        <taxon>Pinguiochrysidales</taxon>
        <taxon>Pinguiochrysidaceae</taxon>
        <taxon>Pinguiococcus</taxon>
    </lineage>
</organism>
<reference evidence="4" key="1">
    <citation type="submission" date="2021-01" db="EMBL/GenBank/DDBJ databases">
        <authorList>
            <person name="Corre E."/>
            <person name="Pelletier E."/>
            <person name="Niang G."/>
            <person name="Scheremetjew M."/>
            <person name="Finn R."/>
            <person name="Kale V."/>
            <person name="Holt S."/>
            <person name="Cochrane G."/>
            <person name="Meng A."/>
            <person name="Brown T."/>
            <person name="Cohen L."/>
        </authorList>
    </citation>
    <scope>NUCLEOTIDE SEQUENCE</scope>
    <source>
        <strain evidence="4">CCMP2078</strain>
    </source>
</reference>
<dbReference type="Pfam" id="PF18201">
    <property type="entry name" value="PIH1_CS"/>
    <property type="match status" value="1"/>
</dbReference>
<gene>
    <name evidence="4" type="ORF">PPYR1160_LOCUS14135</name>
</gene>
<comment type="similarity">
    <text evidence="1">Belongs to the PIH1 family.</text>
</comment>
<sequence length="190" mass="20837">MSDILALSSLLQPSEGSSAGTSTQPVVTPATFGPPKSKPKARKDPKAIWDPAEVPYADEIEAPRDDRPVPQFYMFYKQDVDAGDVFLGTSDKTPGSQDCTHLVYKVFFPDAKGAQELELDVKVRIVRKLCQLSLGLIVGMLQKQRLVAESSSLRLDTFLPMPVDSENGKAQWDAAKKCLCVTLPILLDEL</sequence>
<protein>
    <recommendedName>
        <fullName evidence="3">PIH1D1/2/3 CS-like domain-containing protein</fullName>
    </recommendedName>
</protein>
<dbReference type="PANTHER" id="PTHR21083">
    <property type="entry name" value="TWISTER"/>
    <property type="match status" value="1"/>
</dbReference>
<dbReference type="AlphaFoldDB" id="A0A7R9UHK7"/>
<feature type="compositionally biased region" description="Polar residues" evidence="2">
    <location>
        <begin position="9"/>
        <end position="26"/>
    </location>
</feature>
<dbReference type="InterPro" id="IPR026697">
    <property type="entry name" value="DNAAF6"/>
</dbReference>
<dbReference type="EMBL" id="HBEA01018595">
    <property type="protein sequence ID" value="CAD8264632.1"/>
    <property type="molecule type" value="Transcribed_RNA"/>
</dbReference>
<evidence type="ECO:0000256" key="2">
    <source>
        <dbReference type="SAM" id="MobiDB-lite"/>
    </source>
</evidence>
<name>A0A7R9UHK7_9STRA</name>
<dbReference type="InterPro" id="IPR041442">
    <property type="entry name" value="PIH1D1/2/3_CS-like"/>
</dbReference>
<evidence type="ECO:0000313" key="4">
    <source>
        <dbReference type="EMBL" id="CAD8264632.1"/>
    </source>
</evidence>
<dbReference type="GO" id="GO:0051087">
    <property type="term" value="F:protein-folding chaperone binding"/>
    <property type="evidence" value="ECO:0007669"/>
    <property type="project" value="InterPro"/>
</dbReference>
<proteinExistence type="inferred from homology"/>
<dbReference type="PANTHER" id="PTHR21083:SF0">
    <property type="entry name" value="DYNEIN AXONEMAL ASSEMBLY FACTOR 6"/>
    <property type="match status" value="1"/>
</dbReference>
<evidence type="ECO:0000256" key="1">
    <source>
        <dbReference type="ARBA" id="ARBA00008511"/>
    </source>
</evidence>
<feature type="region of interest" description="Disordered" evidence="2">
    <location>
        <begin position="1"/>
        <end position="48"/>
    </location>
</feature>
<dbReference type="GO" id="GO:0005737">
    <property type="term" value="C:cytoplasm"/>
    <property type="evidence" value="ECO:0007669"/>
    <property type="project" value="TreeGrafter"/>
</dbReference>
<feature type="domain" description="PIH1D1/2/3 CS-like" evidence="3">
    <location>
        <begin position="70"/>
        <end position="186"/>
    </location>
</feature>